<dbReference type="Proteomes" id="UP001313282">
    <property type="component" value="Unassembled WGS sequence"/>
</dbReference>
<comment type="caution">
    <text evidence="2">The sequence shown here is derived from an EMBL/GenBank/DDBJ whole genome shotgun (WGS) entry which is preliminary data.</text>
</comment>
<name>A0AAN8MXE4_9PEZI</name>
<proteinExistence type="predicted"/>
<evidence type="ECO:0000313" key="2">
    <source>
        <dbReference type="EMBL" id="KAK6350954.1"/>
    </source>
</evidence>
<dbReference type="EMBL" id="JAVHNR010000002">
    <property type="protein sequence ID" value="KAK6350954.1"/>
    <property type="molecule type" value="Genomic_DNA"/>
</dbReference>
<keyword evidence="3" id="KW-1185">Reference proteome</keyword>
<gene>
    <name evidence="2" type="ORF">TWF718_004134</name>
</gene>
<evidence type="ECO:0000256" key="1">
    <source>
        <dbReference type="SAM" id="MobiDB-lite"/>
    </source>
</evidence>
<sequence length="474" mass="54456">MVSQTPRAAGDVDVDHDPTPLPPQLSPILRVPREVLLLFLDYLGFEDTLALSLTTRGLYYLTPSKAFPNRPLEACVSKMYRSFLPKPPTTPTDYGHCSYCFYPLCPPTCPTALILDSRTGIFYPPYLFPFRTATVAPTTGFSESPNCSSKHFIRSASPSNPKWDNTNIKLAHERPWKTVDDDKDPPGTDSTRTSYKTIWCDHHRCPPDLLDWNFHSKTPSMGAYRLYRDHSSKAWFRVRAGLQNPCLTQDPQFAPRFTDRTLQNISPEVLCPDNPQILPKHLGFFDKICNHCRLPVETRPWNDRICKCRPFYLPLNDNHEYIRISRASANLLRRCKCEPIGVKFIMCKGFEVGFRNGRSRKFDFGLAVLVDNFSKEEEEEEEGPEQEAHKKGLMMVKPAEVRRAIGMMAGEGYNTRLDGHENCDKCASKVEKDWEWEIDAGFWRRAQSRNQTVVVQRRASKKKYRRLCCVCDIS</sequence>
<reference evidence="2 3" key="1">
    <citation type="submission" date="2019-10" db="EMBL/GenBank/DDBJ databases">
        <authorList>
            <person name="Palmer J.M."/>
        </authorList>
    </citation>
    <scope>NUCLEOTIDE SEQUENCE [LARGE SCALE GENOMIC DNA]</scope>
    <source>
        <strain evidence="2 3">TWF718</strain>
    </source>
</reference>
<organism evidence="2 3">
    <name type="scientific">Orbilia javanica</name>
    <dbReference type="NCBI Taxonomy" id="47235"/>
    <lineage>
        <taxon>Eukaryota</taxon>
        <taxon>Fungi</taxon>
        <taxon>Dikarya</taxon>
        <taxon>Ascomycota</taxon>
        <taxon>Pezizomycotina</taxon>
        <taxon>Orbiliomycetes</taxon>
        <taxon>Orbiliales</taxon>
        <taxon>Orbiliaceae</taxon>
        <taxon>Orbilia</taxon>
    </lineage>
</organism>
<evidence type="ECO:0008006" key="4">
    <source>
        <dbReference type="Google" id="ProtNLM"/>
    </source>
</evidence>
<accession>A0AAN8MXE4</accession>
<protein>
    <recommendedName>
        <fullName evidence="4">F-box domain-containing protein</fullName>
    </recommendedName>
</protein>
<evidence type="ECO:0000313" key="3">
    <source>
        <dbReference type="Proteomes" id="UP001313282"/>
    </source>
</evidence>
<dbReference type="AlphaFoldDB" id="A0AAN8MXE4"/>
<feature type="region of interest" description="Disordered" evidence="1">
    <location>
        <begin position="1"/>
        <end position="20"/>
    </location>
</feature>